<gene>
    <name evidence="2" type="ORF">TSPGSL018_27020</name>
</gene>
<evidence type="ECO:0000256" key="1">
    <source>
        <dbReference type="SAM" id="MobiDB-lite"/>
    </source>
</evidence>
<feature type="non-terminal residue" evidence="2">
    <location>
        <position position="1"/>
    </location>
</feature>
<dbReference type="AlphaFoldDB" id="A0A061RTI4"/>
<name>A0A061RTI4_9CHLO</name>
<accession>A0A061RTI4</accession>
<reference evidence="2" key="1">
    <citation type="submission" date="2014-05" db="EMBL/GenBank/DDBJ databases">
        <title>The transcriptome of the halophilic microalga Tetraselmis sp. GSL018 isolated from the Great Salt Lake, Utah.</title>
        <authorList>
            <person name="Jinkerson R.E."/>
            <person name="D'Adamo S."/>
            <person name="Posewitz M.C."/>
        </authorList>
    </citation>
    <scope>NUCLEOTIDE SEQUENCE</scope>
    <source>
        <strain evidence="2">GSL018</strain>
    </source>
</reference>
<feature type="compositionally biased region" description="Low complexity" evidence="1">
    <location>
        <begin position="99"/>
        <end position="109"/>
    </location>
</feature>
<proteinExistence type="predicted"/>
<organism evidence="2">
    <name type="scientific">Tetraselmis sp. GSL018</name>
    <dbReference type="NCBI Taxonomy" id="582737"/>
    <lineage>
        <taxon>Eukaryota</taxon>
        <taxon>Viridiplantae</taxon>
        <taxon>Chlorophyta</taxon>
        <taxon>core chlorophytes</taxon>
        <taxon>Chlorodendrophyceae</taxon>
        <taxon>Chlorodendrales</taxon>
        <taxon>Chlorodendraceae</taxon>
        <taxon>Tetraselmis</taxon>
    </lineage>
</organism>
<sequence>QYLCQLQRTSGHRSGTDDFCNESGWTVLVGEDERGCGVEKWLGSARALDWVGGSHSERESRTTAATVPPFRASPLPRDLLHPSAVPISRSTYPPPPPATTRTRSPTARPTKLRPTNPTEECRQLSPAIHSLPRPPRASKNPVRAWISPRLIPAMASTGPLCAAPSLRLLTGISRPLPCCSAAGARSGSDAAAGVDAALSRVFPAEAVDQAFAMIPPEYTRQVRASLAAMAAGSRSAAARLAALLPPEVAGKLWR</sequence>
<feature type="region of interest" description="Disordered" evidence="1">
    <location>
        <begin position="51"/>
        <end position="140"/>
    </location>
</feature>
<dbReference type="EMBL" id="GBEZ01011753">
    <property type="protein sequence ID" value="JAC74059.1"/>
    <property type="molecule type" value="Transcribed_RNA"/>
</dbReference>
<protein>
    <submittedName>
        <fullName evidence="2">Uncharacterized protein</fullName>
    </submittedName>
</protein>
<evidence type="ECO:0000313" key="2">
    <source>
        <dbReference type="EMBL" id="JAC74059.1"/>
    </source>
</evidence>